<evidence type="ECO:0000313" key="5">
    <source>
        <dbReference type="Proteomes" id="UP001139369"/>
    </source>
</evidence>
<dbReference type="Proteomes" id="UP001139369">
    <property type="component" value="Unassembled WGS sequence"/>
</dbReference>
<dbReference type="InterPro" id="IPR027304">
    <property type="entry name" value="Trigger_fact/SurA_dom_sf"/>
</dbReference>
<dbReference type="PROSITE" id="PS50198">
    <property type="entry name" value="PPIC_PPIASE_2"/>
    <property type="match status" value="2"/>
</dbReference>
<protein>
    <submittedName>
        <fullName evidence="4">Peptidylprolyl isomerase</fullName>
        <ecNumber evidence="4">5.2.1.8</ecNumber>
    </submittedName>
</protein>
<comment type="caution">
    <text evidence="4">The sequence shown here is derived from an EMBL/GenBank/DDBJ whole genome shotgun (WGS) entry which is preliminary data.</text>
</comment>
<dbReference type="Pfam" id="PF00639">
    <property type="entry name" value="Rotamase"/>
    <property type="match status" value="2"/>
</dbReference>
<dbReference type="GO" id="GO:0003755">
    <property type="term" value="F:peptidyl-prolyl cis-trans isomerase activity"/>
    <property type="evidence" value="ECO:0007669"/>
    <property type="project" value="UniProtKB-KW"/>
</dbReference>
<accession>A0A9X2AIL0</accession>
<evidence type="ECO:0000256" key="1">
    <source>
        <dbReference type="ARBA" id="ARBA00022729"/>
    </source>
</evidence>
<dbReference type="AlphaFoldDB" id="A0A9X2AIL0"/>
<organism evidence="4 5">
    <name type="scientific">Polaribacter marinus</name>
    <dbReference type="NCBI Taxonomy" id="2916838"/>
    <lineage>
        <taxon>Bacteria</taxon>
        <taxon>Pseudomonadati</taxon>
        <taxon>Bacteroidota</taxon>
        <taxon>Flavobacteriia</taxon>
        <taxon>Flavobacteriales</taxon>
        <taxon>Flavobacteriaceae</taxon>
    </lineage>
</organism>
<dbReference type="SUPFAM" id="SSF109998">
    <property type="entry name" value="Triger factor/SurA peptide-binding domain-like"/>
    <property type="match status" value="1"/>
</dbReference>
<dbReference type="PANTHER" id="PTHR47637:SF1">
    <property type="entry name" value="CHAPERONE SURA"/>
    <property type="match status" value="1"/>
</dbReference>
<sequence length="460" mass="52721">MPYKTTILKYTKLIAIIAFIGFSSTELYSQKVKIDGVAVVVGKNIVLDSDITKFKQEIEIRTEGKVSITDCEMLEELMQQKLLAHHAVVDSVVIADSEISSKVEKSIQYFTQQYGSLDKVIKAYGFNDLDDLKKELHTVQKENLLIEKEQAKITEKVDVTPEEVRLYFNGLKESGQLPQFPAEIELAQIVIKATATKEEEERIIAKLNKIKKEIEDGASFKMKAIINSEDPGVTQNGGKYPVTKESNFIKEFKEMAFTLDVGQISEPFKSQFGYHLMQLHEVKGNTRIASHILLKPEIPEEKLKEIKESVEKIITEIKEGKITFEEAVKKYSEDDDTKFNGGLILNPYTGESKFDLTRMDPALYARVNDLKKGEMTYAFYDEDGAGEKMYKFILMKDRTDTHTADLVEDYVKIQQLALQKKKEETITKWSKDKIKDTYIKLGESHRKCDFKKNWKKEIAK</sequence>
<name>A0A9X2AIL0_9FLAO</name>
<proteinExistence type="predicted"/>
<dbReference type="InterPro" id="IPR050280">
    <property type="entry name" value="OMP_Chaperone_SurA"/>
</dbReference>
<keyword evidence="1" id="KW-0732">Signal</keyword>
<dbReference type="PANTHER" id="PTHR47637">
    <property type="entry name" value="CHAPERONE SURA"/>
    <property type="match status" value="1"/>
</dbReference>
<dbReference type="RefSeq" id="WP_242177310.1">
    <property type="nucleotide sequence ID" value="NZ_JAKQYM010000002.1"/>
</dbReference>
<evidence type="ECO:0000256" key="2">
    <source>
        <dbReference type="PROSITE-ProRule" id="PRU00278"/>
    </source>
</evidence>
<dbReference type="Gene3D" id="3.10.50.40">
    <property type="match status" value="2"/>
</dbReference>
<dbReference type="InterPro" id="IPR046357">
    <property type="entry name" value="PPIase_dom_sf"/>
</dbReference>
<dbReference type="EC" id="5.2.1.8" evidence="4"/>
<keyword evidence="2" id="KW-0697">Rotamase</keyword>
<dbReference type="InterPro" id="IPR000297">
    <property type="entry name" value="PPIase_PpiC"/>
</dbReference>
<keyword evidence="2 4" id="KW-0413">Isomerase</keyword>
<reference evidence="4" key="1">
    <citation type="submission" date="2022-02" db="EMBL/GenBank/DDBJ databases">
        <title>Polaribacter sp. MSW13, isolated from seawater.</title>
        <authorList>
            <person name="Kristyanto S."/>
            <person name="Jung J."/>
            <person name="Jeon C.O."/>
        </authorList>
    </citation>
    <scope>NUCLEOTIDE SEQUENCE</scope>
    <source>
        <strain evidence="4">MSW13</strain>
    </source>
</reference>
<feature type="domain" description="PpiC" evidence="3">
    <location>
        <begin position="181"/>
        <end position="281"/>
    </location>
</feature>
<dbReference type="EMBL" id="JAKQYM010000002">
    <property type="protein sequence ID" value="MCI2228192.1"/>
    <property type="molecule type" value="Genomic_DNA"/>
</dbReference>
<feature type="domain" description="PpiC" evidence="3">
    <location>
        <begin position="284"/>
        <end position="384"/>
    </location>
</feature>
<keyword evidence="5" id="KW-1185">Reference proteome</keyword>
<evidence type="ECO:0000259" key="3">
    <source>
        <dbReference type="PROSITE" id="PS50198"/>
    </source>
</evidence>
<gene>
    <name evidence="4" type="ORF">MC378_03365</name>
</gene>
<evidence type="ECO:0000313" key="4">
    <source>
        <dbReference type="EMBL" id="MCI2228192.1"/>
    </source>
</evidence>
<dbReference type="SUPFAM" id="SSF54534">
    <property type="entry name" value="FKBP-like"/>
    <property type="match status" value="2"/>
</dbReference>